<evidence type="ECO:0000313" key="1">
    <source>
        <dbReference type="EMBL" id="USY19221.1"/>
    </source>
</evidence>
<gene>
    <name evidence="1" type="ORF">NE857_28825</name>
</gene>
<sequence length="115" mass="12608">MTIHHLEVDLSFESRNGTTTDSDFDAFTDRFIDELDNLQDCDPGITDPDVAGSLAQRTISVTMGVHADSLEDAIRLFSANVRAALHAAECGTPTWPHFVPTTQTHEVRPVDAARN</sequence>
<dbReference type="EMBL" id="CP099837">
    <property type="protein sequence ID" value="USY19221.1"/>
    <property type="molecule type" value="Genomic_DNA"/>
</dbReference>
<protein>
    <submittedName>
        <fullName evidence="1">Uncharacterized protein</fullName>
    </submittedName>
</protein>
<reference evidence="1" key="1">
    <citation type="submission" date="2022-06" db="EMBL/GenBank/DDBJ databases">
        <authorList>
            <person name="Ping M."/>
        </authorList>
    </citation>
    <scope>NUCLEOTIDE SEQUENCE</scope>
    <source>
        <strain evidence="1">JCM11759T</strain>
    </source>
</reference>
<dbReference type="RefSeq" id="WP_254418473.1">
    <property type="nucleotide sequence ID" value="NZ_BAAAJB010000013.1"/>
</dbReference>
<organism evidence="1 2">
    <name type="scientific">Nocardiopsis exhalans</name>
    <dbReference type="NCBI Taxonomy" id="163604"/>
    <lineage>
        <taxon>Bacteria</taxon>
        <taxon>Bacillati</taxon>
        <taxon>Actinomycetota</taxon>
        <taxon>Actinomycetes</taxon>
        <taxon>Streptosporangiales</taxon>
        <taxon>Nocardiopsidaceae</taxon>
        <taxon>Nocardiopsis</taxon>
    </lineage>
</organism>
<evidence type="ECO:0000313" key="2">
    <source>
        <dbReference type="Proteomes" id="UP001055940"/>
    </source>
</evidence>
<proteinExistence type="predicted"/>
<accession>A0ABY5D657</accession>
<dbReference type="Proteomes" id="UP001055940">
    <property type="component" value="Chromosome"/>
</dbReference>
<keyword evidence="2" id="KW-1185">Reference proteome</keyword>
<name>A0ABY5D657_9ACTN</name>